<keyword evidence="1" id="KW-0472">Membrane</keyword>
<dbReference type="Proteomes" id="UP000198406">
    <property type="component" value="Unassembled WGS sequence"/>
</dbReference>
<name>A0A1Z5K3T0_FISSO</name>
<keyword evidence="3" id="KW-1185">Reference proteome</keyword>
<dbReference type="Gene3D" id="3.40.50.1820">
    <property type="entry name" value="alpha/beta hydrolase"/>
    <property type="match status" value="1"/>
</dbReference>
<gene>
    <name evidence="2" type="ORF">FisN_3Hh520</name>
</gene>
<evidence type="ECO:0000313" key="3">
    <source>
        <dbReference type="Proteomes" id="UP000198406"/>
    </source>
</evidence>
<feature type="transmembrane region" description="Helical" evidence="1">
    <location>
        <begin position="91"/>
        <end position="120"/>
    </location>
</feature>
<sequence>MRKDDSITVTRHYYSQKHRTFETSLDVYVPSTPNISSIVVLVVGSAWMGHTPWIYRGTSWWNRAGPRAVAQTSALCICVRHRGAFFQVPPLSVVCVILMMMWLGTTPQITLILFLTWIWLKMVGQNAASFADMQSDVEQAIQWIQQNKSHLCTQYTGGKDVPLYFGGYSSGAHVALTVLQRSPAITSFFQGIVLLSGVLAVRPFSEKKPPSMVDRYYFTHCVWTPRGKKTFHPPSPVPFLLCRISSLVVNTKSGDGMD</sequence>
<dbReference type="EMBL" id="BDSP01000150">
    <property type="protein sequence ID" value="GAX20628.1"/>
    <property type="molecule type" value="Genomic_DNA"/>
</dbReference>
<proteinExistence type="predicted"/>
<dbReference type="InParanoid" id="A0A1Z5K3T0"/>
<accession>A0A1Z5K3T0</accession>
<reference evidence="2 3" key="1">
    <citation type="journal article" date="2015" name="Plant Cell">
        <title>Oil accumulation by the oleaginous diatom Fistulifera solaris as revealed by the genome and transcriptome.</title>
        <authorList>
            <person name="Tanaka T."/>
            <person name="Maeda Y."/>
            <person name="Veluchamy A."/>
            <person name="Tanaka M."/>
            <person name="Abida H."/>
            <person name="Marechal E."/>
            <person name="Bowler C."/>
            <person name="Muto M."/>
            <person name="Sunaga Y."/>
            <person name="Tanaka M."/>
            <person name="Yoshino T."/>
            <person name="Taniguchi T."/>
            <person name="Fukuda Y."/>
            <person name="Nemoto M."/>
            <person name="Matsumoto M."/>
            <person name="Wong P.S."/>
            <person name="Aburatani S."/>
            <person name="Fujibuchi W."/>
        </authorList>
    </citation>
    <scope>NUCLEOTIDE SEQUENCE [LARGE SCALE GENOMIC DNA]</scope>
    <source>
        <strain evidence="2 3">JPCC DA0580</strain>
    </source>
</reference>
<dbReference type="SUPFAM" id="SSF53474">
    <property type="entry name" value="alpha/beta-Hydrolases"/>
    <property type="match status" value="1"/>
</dbReference>
<dbReference type="OrthoDB" id="189743at2759"/>
<comment type="caution">
    <text evidence="2">The sequence shown here is derived from an EMBL/GenBank/DDBJ whole genome shotgun (WGS) entry which is preliminary data.</text>
</comment>
<evidence type="ECO:0000313" key="2">
    <source>
        <dbReference type="EMBL" id="GAX20628.1"/>
    </source>
</evidence>
<dbReference type="AlphaFoldDB" id="A0A1Z5K3T0"/>
<evidence type="ECO:0000256" key="1">
    <source>
        <dbReference type="SAM" id="Phobius"/>
    </source>
</evidence>
<dbReference type="InterPro" id="IPR029058">
    <property type="entry name" value="AB_hydrolase_fold"/>
</dbReference>
<keyword evidence="1" id="KW-0812">Transmembrane</keyword>
<feature type="transmembrane region" description="Helical" evidence="1">
    <location>
        <begin position="35"/>
        <end position="55"/>
    </location>
</feature>
<keyword evidence="1" id="KW-1133">Transmembrane helix</keyword>
<organism evidence="2 3">
    <name type="scientific">Fistulifera solaris</name>
    <name type="common">Oleaginous diatom</name>
    <dbReference type="NCBI Taxonomy" id="1519565"/>
    <lineage>
        <taxon>Eukaryota</taxon>
        <taxon>Sar</taxon>
        <taxon>Stramenopiles</taxon>
        <taxon>Ochrophyta</taxon>
        <taxon>Bacillariophyta</taxon>
        <taxon>Bacillariophyceae</taxon>
        <taxon>Bacillariophycidae</taxon>
        <taxon>Naviculales</taxon>
        <taxon>Naviculaceae</taxon>
        <taxon>Fistulifera</taxon>
    </lineage>
</organism>
<protein>
    <submittedName>
        <fullName evidence="2">Uncharacterized protein</fullName>
    </submittedName>
</protein>